<proteinExistence type="predicted"/>
<reference evidence="1 2" key="1">
    <citation type="submission" date="2022-07" db="EMBL/GenBank/DDBJ databases">
        <title>Genome-wide signatures of adaptation to extreme environments.</title>
        <authorList>
            <person name="Cho C.H."/>
            <person name="Yoon H.S."/>
        </authorList>
    </citation>
    <scope>NUCLEOTIDE SEQUENCE [LARGE SCALE GENOMIC DNA]</scope>
    <source>
        <strain evidence="1 2">108.79 E11</strain>
    </source>
</reference>
<evidence type="ECO:0000313" key="1">
    <source>
        <dbReference type="EMBL" id="KAK4528954.1"/>
    </source>
</evidence>
<comment type="caution">
    <text evidence="1">The sequence shown here is derived from an EMBL/GenBank/DDBJ whole genome shotgun (WGS) entry which is preliminary data.</text>
</comment>
<keyword evidence="2" id="KW-1185">Reference proteome</keyword>
<dbReference type="AlphaFoldDB" id="A0AAV9INW2"/>
<gene>
    <name evidence="1" type="ORF">GAYE_SCF67G6903</name>
</gene>
<dbReference type="EMBL" id="JANCYU010000072">
    <property type="protein sequence ID" value="KAK4528954.1"/>
    <property type="molecule type" value="Genomic_DNA"/>
</dbReference>
<sequence length="841" mass="96544">MFPFILASSGTKEWLSLPFLWKGGNFVLVKLSCVQGNQSVEASRGFCLELVAYKVQYVVGPSKYLQKLPVEVLDKLHIGSQEDFNIRQENLQFDLMASQVVQCLRTKRMIGIYVLQVVHPNFLCFFILRVELASSGKLLCDKYQIDGNHFTLTSTEDSWKAVIGNGPLVAFVSGTHFKIFSLQGDSISGETRSFWTLLLEGYMEEVTSRPDTLSVPLLVESGMLCCSVVDVSKASYSLVCCFWSDSTKNLRFMTLSFPSRVVALCKGGRNLHDKHVLYVLTETELFQWEYGHILVMNEDRTSHMYDDTVPDVRKVGPIQVSSKDVQMTALSYHQKHYLLIYTIGDVGSYLQVAELDRCFGVVANHHLSESLALYVFFAGEIWMLCGDIHHSSHTALSHISHFLTENNWNRNPCNDTVAEDKSQAKEQFVNSLRRRLDTADLWISQLRRNCANALCCLKYAYYARITEGTDAWFHEIPEWAIEFPNFKTEELSFDISKETSWLKSLLVRNRENCILERTLEPLAEHRLFYRLEEPNNGRILGCFAVGRNGTRCPPVTFVRQGTLLEVHIEYSSLVTFEGVDVLVVLSSDTQRDFHHVECRLDAQNNFFARALNLENSHVLLLHLQKPTDLDFLSKMASDNTSVDFSKSLLNCQLTRCIGDYNSDIRKWDLCILLDDIFVTRCSSQDIRLLIHRVLEAVPKLVCWKDEIDSSWWVSKDKMLVLQLLWGDFWNHKHIYVTGYCNSWEIFEYICTNLLTTLHNLVGGTVKLKDVVDNQFIAIADSCIKKLNKEWNYIQNVGLSQVSPVSWYSIVQQTDEQMVILNAYVQHKFVSHRFVEETRKTT</sequence>
<dbReference type="Proteomes" id="UP001300502">
    <property type="component" value="Unassembled WGS sequence"/>
</dbReference>
<protein>
    <submittedName>
        <fullName evidence="1">Uncharacterized protein</fullName>
    </submittedName>
</protein>
<organism evidence="1 2">
    <name type="scientific">Galdieria yellowstonensis</name>
    <dbReference type="NCBI Taxonomy" id="3028027"/>
    <lineage>
        <taxon>Eukaryota</taxon>
        <taxon>Rhodophyta</taxon>
        <taxon>Bangiophyceae</taxon>
        <taxon>Galdieriales</taxon>
        <taxon>Galdieriaceae</taxon>
        <taxon>Galdieria</taxon>
    </lineage>
</organism>
<evidence type="ECO:0000313" key="2">
    <source>
        <dbReference type="Proteomes" id="UP001300502"/>
    </source>
</evidence>
<accession>A0AAV9INW2</accession>
<name>A0AAV9INW2_9RHOD</name>